<feature type="region of interest" description="Disordered" evidence="16">
    <location>
        <begin position="461"/>
        <end position="492"/>
    </location>
</feature>
<dbReference type="SUPFAM" id="SSF52343">
    <property type="entry name" value="Ferredoxin reductase-like, C-terminal NADP-linked domain"/>
    <property type="match status" value="1"/>
</dbReference>
<dbReference type="InterPro" id="IPR029039">
    <property type="entry name" value="Flavoprotein-like_sf"/>
</dbReference>
<keyword evidence="7 14" id="KW-0479">Metal-binding</keyword>
<evidence type="ECO:0000259" key="17">
    <source>
        <dbReference type="PROSITE" id="PS50902"/>
    </source>
</evidence>
<comment type="catalytic activity">
    <reaction evidence="14">
        <text>an organic molecule + reduced [NADPH--hemoprotein reductase] + O2 = an alcohol + oxidized [NADPH--hemoprotein reductase] + H2O + H(+)</text>
        <dbReference type="Rhea" id="RHEA:17149"/>
        <dbReference type="Rhea" id="RHEA-COMP:11964"/>
        <dbReference type="Rhea" id="RHEA-COMP:11965"/>
        <dbReference type="ChEBI" id="CHEBI:15377"/>
        <dbReference type="ChEBI" id="CHEBI:15378"/>
        <dbReference type="ChEBI" id="CHEBI:15379"/>
        <dbReference type="ChEBI" id="CHEBI:30879"/>
        <dbReference type="ChEBI" id="CHEBI:57618"/>
        <dbReference type="ChEBI" id="CHEBI:58210"/>
        <dbReference type="ChEBI" id="CHEBI:142491"/>
        <dbReference type="EC" id="1.14.14.1"/>
    </reaction>
</comment>
<dbReference type="GO" id="GO:0003958">
    <property type="term" value="F:NADPH-hemoprotein reductase activity"/>
    <property type="evidence" value="ECO:0007669"/>
    <property type="project" value="UniProtKB-UniRule"/>
</dbReference>
<evidence type="ECO:0000256" key="10">
    <source>
        <dbReference type="ARBA" id="ARBA00022982"/>
    </source>
</evidence>
<dbReference type="GO" id="GO:0010181">
    <property type="term" value="F:FMN binding"/>
    <property type="evidence" value="ECO:0007669"/>
    <property type="project" value="UniProtKB-UniRule"/>
</dbReference>
<dbReference type="EC" id="1.6.2.4" evidence="14"/>
<dbReference type="Gene3D" id="1.10.630.10">
    <property type="entry name" value="Cytochrome P450"/>
    <property type="match status" value="1"/>
</dbReference>
<dbReference type="Gene3D" id="1.20.990.10">
    <property type="entry name" value="NADPH-cytochrome p450 Reductase, Chain A, domain 3"/>
    <property type="match status" value="1"/>
</dbReference>
<dbReference type="Pfam" id="PF00258">
    <property type="entry name" value="Flavodoxin_1"/>
    <property type="match status" value="1"/>
</dbReference>
<dbReference type="Pfam" id="PF00067">
    <property type="entry name" value="p450"/>
    <property type="match status" value="1"/>
</dbReference>
<keyword evidence="10 14" id="KW-0249">Electron transport</keyword>
<keyword evidence="11 14" id="KW-0560">Oxidoreductase</keyword>
<dbReference type="HOGENOM" id="CLU_001570_7_0_1"/>
<dbReference type="PROSITE" id="PS50902">
    <property type="entry name" value="FLAVODOXIN_LIKE"/>
    <property type="match status" value="1"/>
</dbReference>
<evidence type="ECO:0000256" key="1">
    <source>
        <dbReference type="ARBA" id="ARBA00001971"/>
    </source>
</evidence>
<dbReference type="CDD" id="cd06206">
    <property type="entry name" value="bifunctional_CYPOR"/>
    <property type="match status" value="1"/>
</dbReference>
<evidence type="ECO:0000256" key="8">
    <source>
        <dbReference type="ARBA" id="ARBA00022827"/>
    </source>
</evidence>
<evidence type="ECO:0000256" key="4">
    <source>
        <dbReference type="ARBA" id="ARBA00022617"/>
    </source>
</evidence>
<dbReference type="SUPFAM" id="SSF48264">
    <property type="entry name" value="Cytochrome P450"/>
    <property type="match status" value="1"/>
</dbReference>
<dbReference type="PIRSF" id="PIRSF000209">
    <property type="entry name" value="Bifunctional_P450_P450R"/>
    <property type="match status" value="1"/>
</dbReference>
<keyword evidence="4 14" id="KW-0349">Heme</keyword>
<dbReference type="InterPro" id="IPR002401">
    <property type="entry name" value="Cyt_P450_E_grp-I"/>
</dbReference>
<comment type="similarity">
    <text evidence="2 14">In the N-terminal section; belongs to the cytochrome P450 family.</text>
</comment>
<name>A0A074YJC1_AURSE</name>
<keyword evidence="5 14" id="KW-0285">Flavoprotein</keyword>
<dbReference type="InterPro" id="IPR023173">
    <property type="entry name" value="NADPH_Cyt_P450_Rdtase_alpha"/>
</dbReference>
<protein>
    <recommendedName>
        <fullName evidence="14">Bifunctional cytochrome P450/NADPH--P450 reductase</fullName>
    </recommendedName>
    <domain>
        <recommendedName>
            <fullName evidence="14">Cytochrome P450</fullName>
            <ecNumber evidence="14">1.14.14.1</ecNumber>
        </recommendedName>
    </domain>
    <domain>
        <recommendedName>
            <fullName evidence="14">NADPH--cytochrome P450 reductase</fullName>
            <ecNumber evidence="14">1.6.2.4</ecNumber>
        </recommendedName>
    </domain>
</protein>
<dbReference type="PRINTS" id="PR00463">
    <property type="entry name" value="EP450I"/>
</dbReference>
<dbReference type="InterPro" id="IPR001433">
    <property type="entry name" value="OxRdtase_FAD/NAD-bd"/>
</dbReference>
<reference evidence="19 20" key="1">
    <citation type="journal article" date="2014" name="BMC Genomics">
        <title>Genome sequencing of four Aureobasidium pullulans varieties: biotechnological potential, stress tolerance, and description of new species.</title>
        <authorList>
            <person name="Gostin Ar C."/>
            <person name="Ohm R.A."/>
            <person name="Kogej T."/>
            <person name="Sonjak S."/>
            <person name="Turk M."/>
            <person name="Zajc J."/>
            <person name="Zalar P."/>
            <person name="Grube M."/>
            <person name="Sun H."/>
            <person name="Han J."/>
            <person name="Sharma A."/>
            <person name="Chiniquy J."/>
            <person name="Ngan C.Y."/>
            <person name="Lipzen A."/>
            <person name="Barry K."/>
            <person name="Grigoriev I.V."/>
            <person name="Gunde-Cimerman N."/>
        </authorList>
    </citation>
    <scope>NUCLEOTIDE SEQUENCE [LARGE SCALE GENOMIC DNA]</scope>
    <source>
        <strain evidence="19 20">EXF-2481</strain>
    </source>
</reference>
<organism evidence="19 20">
    <name type="scientific">Aureobasidium subglaciale (strain EXF-2481)</name>
    <name type="common">Aureobasidium pullulans var. subglaciale</name>
    <dbReference type="NCBI Taxonomy" id="1043005"/>
    <lineage>
        <taxon>Eukaryota</taxon>
        <taxon>Fungi</taxon>
        <taxon>Dikarya</taxon>
        <taxon>Ascomycota</taxon>
        <taxon>Pezizomycotina</taxon>
        <taxon>Dothideomycetes</taxon>
        <taxon>Dothideomycetidae</taxon>
        <taxon>Dothideales</taxon>
        <taxon>Saccotheciaceae</taxon>
        <taxon>Aureobasidium</taxon>
    </lineage>
</organism>
<dbReference type="GO" id="GO:0005506">
    <property type="term" value="F:iron ion binding"/>
    <property type="evidence" value="ECO:0007669"/>
    <property type="project" value="UniProtKB-UniRule"/>
</dbReference>
<dbReference type="EC" id="1.14.14.1" evidence="14"/>
<dbReference type="InterPro" id="IPR023206">
    <property type="entry name" value="Bifunctional_P450_P450_red"/>
</dbReference>
<evidence type="ECO:0000256" key="16">
    <source>
        <dbReference type="SAM" id="MobiDB-lite"/>
    </source>
</evidence>
<evidence type="ECO:0000256" key="2">
    <source>
        <dbReference type="ARBA" id="ARBA00010018"/>
    </source>
</evidence>
<dbReference type="FunFam" id="1.10.630.10:FF:000040">
    <property type="entry name" value="Bifunctional cytochrome P450/NADPH--P450 reductase"/>
    <property type="match status" value="1"/>
</dbReference>
<evidence type="ECO:0000313" key="20">
    <source>
        <dbReference type="Proteomes" id="UP000030641"/>
    </source>
</evidence>
<comment type="cofactor">
    <cofactor evidence="14">
        <name>FAD</name>
        <dbReference type="ChEBI" id="CHEBI:57692"/>
    </cofactor>
    <cofactor evidence="14">
        <name>FMN</name>
        <dbReference type="ChEBI" id="CHEBI:58210"/>
    </cofactor>
</comment>
<feature type="binding site" description="axial binding residue" evidence="15">
    <location>
        <position position="402"/>
    </location>
    <ligand>
        <name>heme</name>
        <dbReference type="ChEBI" id="CHEBI:30413"/>
    </ligand>
    <ligandPart>
        <name>Fe</name>
        <dbReference type="ChEBI" id="CHEBI:18248"/>
    </ligandPart>
</feature>
<dbReference type="EMBL" id="KL584753">
    <property type="protein sequence ID" value="KEQ97795.1"/>
    <property type="molecule type" value="Genomic_DNA"/>
</dbReference>
<evidence type="ECO:0000256" key="5">
    <source>
        <dbReference type="ARBA" id="ARBA00022630"/>
    </source>
</evidence>
<dbReference type="InterPro" id="IPR003097">
    <property type="entry name" value="CysJ-like_FAD-binding"/>
</dbReference>
<keyword evidence="6 14" id="KW-0288">FMN</keyword>
<evidence type="ECO:0000256" key="9">
    <source>
        <dbReference type="ARBA" id="ARBA00022857"/>
    </source>
</evidence>
<dbReference type="CDD" id="cd11068">
    <property type="entry name" value="CYP120A1"/>
    <property type="match status" value="1"/>
</dbReference>
<dbReference type="InterPro" id="IPR008254">
    <property type="entry name" value="Flavodoxin/NO_synth"/>
</dbReference>
<dbReference type="GO" id="GO:0050660">
    <property type="term" value="F:flavin adenine dinucleotide binding"/>
    <property type="evidence" value="ECO:0007669"/>
    <property type="project" value="TreeGrafter"/>
</dbReference>
<dbReference type="InterPro" id="IPR017927">
    <property type="entry name" value="FAD-bd_FR_type"/>
</dbReference>
<dbReference type="Pfam" id="PF00667">
    <property type="entry name" value="FAD_binding_1"/>
    <property type="match status" value="1"/>
</dbReference>
<dbReference type="InterPro" id="IPR036396">
    <property type="entry name" value="Cyt_P450_sf"/>
</dbReference>
<dbReference type="RefSeq" id="XP_013346378.1">
    <property type="nucleotide sequence ID" value="XM_013490924.1"/>
</dbReference>
<evidence type="ECO:0000259" key="18">
    <source>
        <dbReference type="PROSITE" id="PS51384"/>
    </source>
</evidence>
<evidence type="ECO:0000256" key="11">
    <source>
        <dbReference type="ARBA" id="ARBA00023002"/>
    </source>
</evidence>
<dbReference type="Gene3D" id="3.40.50.360">
    <property type="match status" value="1"/>
</dbReference>
<sequence>MTETIPQPAGLPFLGNVLNVDAEHPQESFANIAQIYGPIFKLKLGVERVFVASHDLAIDLFDENKFEKAVAGPLKEIRNGVKDGLFTANPGEHNWEIAHRILMPAFGPLSIGSMFGEMADVASQLVLKWARFGPQSTIDVTDDFTRLTLDSIALCAMGDRFNSFYHDDMHPFVKAMVGFLSGSGARARRPAFAPDMLYSKANQQYQDDIAELQTVAKELLNERRRHPTDKKDLLNAMINGKDPKTGEGLTEDVIIRNMITFLIAGHETTSGLLSFLFYELLSNPEAYSAAQKEVDDVIGKQKITLELLSKLPYLNACLRETLRLHPTAPGFALTAKGDQLLGGKYRIKSGEVCVAVLPLIHRDTAVYGEDAEAFKPERMLDEPFGRLPPHAWKPFGNGMRACIGRPFAWQEALLCVSTLLQAFRFSFADPSYSLQIKTTLTIKPDKFFMKAELRDPDMTEELIGSIGGSSSQGRKAKKDQHQDNVGADPNADPLHILYGSNTGTCEALAQSLSSTATRHGYNPKVATLDSMATGLPKNDPIVVITASYEGQPPDNAAHFCNWLEKADESDLDGVKFSVFGVGNKEWASTYQRIPKVVDSTLAEKGADRLIDRFEADVTDGSVFDKFDKWQDEQLWPAFEKSFGKKSSSQESSESDASELKVAIDYQTRSSLLRQNMQVAEVCDTRLLTRPGAPRKRHIALKLPTGLTYKTGDYLAVLPHNPIENVRRVLKRFGLPWDATLKIEEGSATSLPTGIAIPVYDILSGMVELAQPATSRAVQIIAKTIPDKEKSEELASRAGDESFQKNNISVLDVLEQYPMAEFSIGQFLGAVPPMRVRQYSISSSPLEKENVATLTWSVIDAPAKGGVKGHRFEGVSSNFLERLSVGDHVQISHRASRTGFGLPKDDESHLLMACAGTGLAPFRAFVAERALKKTAGKKVGKAMLFYGLNAPDEDDMYREEFDAWEKEGVVDVRRAFTHASDQSHGCKFVQERLWHDREDAVEMFRQDAKLYLCGAGVVGNGIAETMKMIRMDLKGDGEEEATEFVANLKGERYWADVFS</sequence>
<keyword evidence="8 14" id="KW-0274">FAD</keyword>
<evidence type="ECO:0000256" key="3">
    <source>
        <dbReference type="ARBA" id="ARBA00022448"/>
    </source>
</evidence>
<dbReference type="SUPFAM" id="SSF63380">
    <property type="entry name" value="Riboflavin synthase domain-like"/>
    <property type="match status" value="1"/>
</dbReference>
<dbReference type="AlphaFoldDB" id="A0A074YJC1"/>
<dbReference type="Pfam" id="PF00175">
    <property type="entry name" value="NAD_binding_1"/>
    <property type="match status" value="1"/>
</dbReference>
<keyword evidence="13 14" id="KW-0503">Monooxygenase</keyword>
<dbReference type="InterPro" id="IPR001128">
    <property type="entry name" value="Cyt_P450"/>
</dbReference>
<dbReference type="Proteomes" id="UP000030641">
    <property type="component" value="Unassembled WGS sequence"/>
</dbReference>
<dbReference type="PANTHER" id="PTHR19384">
    <property type="entry name" value="NITRIC OXIDE SYNTHASE-RELATED"/>
    <property type="match status" value="1"/>
</dbReference>
<dbReference type="OMA" id="FEAFEEW"/>
<dbReference type="InterPro" id="IPR017938">
    <property type="entry name" value="Riboflavin_synthase-like_b-brl"/>
</dbReference>
<gene>
    <name evidence="19" type="ORF">AUEXF2481DRAFT_46219</name>
</gene>
<dbReference type="GO" id="GO:0005829">
    <property type="term" value="C:cytosol"/>
    <property type="evidence" value="ECO:0007669"/>
    <property type="project" value="TreeGrafter"/>
</dbReference>
<dbReference type="Gene3D" id="2.40.30.10">
    <property type="entry name" value="Translation factors"/>
    <property type="match status" value="1"/>
</dbReference>
<evidence type="ECO:0000256" key="15">
    <source>
        <dbReference type="PIRSR" id="PIRSR000209-1"/>
    </source>
</evidence>
<comment type="cofactor">
    <cofactor evidence="1 14 15">
        <name>heme</name>
        <dbReference type="ChEBI" id="CHEBI:30413"/>
    </cofactor>
</comment>
<dbReference type="PROSITE" id="PS51384">
    <property type="entry name" value="FAD_FR"/>
    <property type="match status" value="1"/>
</dbReference>
<dbReference type="SUPFAM" id="SSF52218">
    <property type="entry name" value="Flavoproteins"/>
    <property type="match status" value="1"/>
</dbReference>
<dbReference type="InParanoid" id="A0A074YJC1"/>
<dbReference type="PROSITE" id="PS00086">
    <property type="entry name" value="CYTOCHROME_P450"/>
    <property type="match status" value="1"/>
</dbReference>
<dbReference type="GO" id="GO:0020037">
    <property type="term" value="F:heme binding"/>
    <property type="evidence" value="ECO:0007669"/>
    <property type="project" value="UniProtKB-UniRule"/>
</dbReference>
<dbReference type="OrthoDB" id="1470350at2759"/>
<evidence type="ECO:0000256" key="6">
    <source>
        <dbReference type="ARBA" id="ARBA00022643"/>
    </source>
</evidence>
<keyword evidence="3 14" id="KW-0813">Transport</keyword>
<evidence type="ECO:0000313" key="19">
    <source>
        <dbReference type="EMBL" id="KEQ97795.1"/>
    </source>
</evidence>
<comment type="catalytic activity">
    <reaction evidence="14">
        <text>2 oxidized [cytochrome P450] + NADPH = 2 reduced [cytochrome P450] + NADP(+) + H(+)</text>
        <dbReference type="Rhea" id="RHEA:24040"/>
        <dbReference type="Rhea" id="RHEA-COMP:14627"/>
        <dbReference type="Rhea" id="RHEA-COMP:14628"/>
        <dbReference type="ChEBI" id="CHEBI:15378"/>
        <dbReference type="ChEBI" id="CHEBI:55376"/>
        <dbReference type="ChEBI" id="CHEBI:57783"/>
        <dbReference type="ChEBI" id="CHEBI:58349"/>
        <dbReference type="ChEBI" id="CHEBI:60344"/>
        <dbReference type="EC" id="1.6.2.4"/>
    </reaction>
</comment>
<dbReference type="GO" id="GO:0070330">
    <property type="term" value="F:aromatase activity"/>
    <property type="evidence" value="ECO:0007669"/>
    <property type="project" value="UniProtKB-UniRule"/>
</dbReference>
<dbReference type="GeneID" id="25368076"/>
<keyword evidence="9 14" id="KW-0521">NADP</keyword>
<keyword evidence="12 14" id="KW-0408">Iron</keyword>
<evidence type="ECO:0000256" key="7">
    <source>
        <dbReference type="ARBA" id="ARBA00022723"/>
    </source>
</evidence>
<dbReference type="InterPro" id="IPR039261">
    <property type="entry name" value="FNR_nucleotide-bd"/>
</dbReference>
<evidence type="ECO:0000256" key="12">
    <source>
        <dbReference type="ARBA" id="ARBA00023004"/>
    </source>
</evidence>
<dbReference type="PANTHER" id="PTHR19384:SF127">
    <property type="entry name" value="BIFUNCTIONAL CYTOCHROME P450_NADPH--P450 REDUCTASE"/>
    <property type="match status" value="1"/>
</dbReference>
<feature type="domain" description="FAD-binding FR-type" evidence="18">
    <location>
        <begin position="674"/>
        <end position="902"/>
    </location>
</feature>
<evidence type="ECO:0000256" key="13">
    <source>
        <dbReference type="ARBA" id="ARBA00023033"/>
    </source>
</evidence>
<dbReference type="InterPro" id="IPR017972">
    <property type="entry name" value="Cyt_P450_CS"/>
</dbReference>
<keyword evidence="20" id="KW-1185">Reference proteome</keyword>
<proteinExistence type="inferred from homology"/>
<accession>A0A074YJC1</accession>
<feature type="domain" description="Flavodoxin-like" evidence="17">
    <location>
        <begin position="494"/>
        <end position="634"/>
    </location>
</feature>
<dbReference type="PRINTS" id="PR00385">
    <property type="entry name" value="P450"/>
</dbReference>
<evidence type="ECO:0000256" key="14">
    <source>
        <dbReference type="PIRNR" id="PIRNR000209"/>
    </source>
</evidence>
<dbReference type="STRING" id="1043005.A0A074YJC1"/>
<dbReference type="Gene3D" id="3.40.50.80">
    <property type="entry name" value="Nucleotide-binding domain of ferredoxin-NADP reductase (FNR) module"/>
    <property type="match status" value="1"/>
</dbReference>